<dbReference type="Proteomes" id="UP001180551">
    <property type="component" value="Unassembled WGS sequence"/>
</dbReference>
<dbReference type="GO" id="GO:0008831">
    <property type="term" value="F:dTDP-4-dehydrorhamnose reductase activity"/>
    <property type="evidence" value="ECO:0007669"/>
    <property type="project" value="UniProtKB-EC"/>
</dbReference>
<dbReference type="PANTHER" id="PTHR10491:SF4">
    <property type="entry name" value="METHIONINE ADENOSYLTRANSFERASE 2 SUBUNIT BETA"/>
    <property type="match status" value="1"/>
</dbReference>
<comment type="function">
    <text evidence="2">Catalyzes the reduction of dTDP-6-deoxy-L-lyxo-4-hexulose to yield dTDP-L-rhamnose.</text>
</comment>
<accession>A0ABU2T716</accession>
<evidence type="ECO:0000313" key="6">
    <source>
        <dbReference type="Proteomes" id="UP001180551"/>
    </source>
</evidence>
<dbReference type="EC" id="1.1.1.133" evidence="2"/>
<dbReference type="SUPFAM" id="SSF51735">
    <property type="entry name" value="NAD(P)-binding Rossmann-fold domains"/>
    <property type="match status" value="1"/>
</dbReference>
<dbReference type="InterPro" id="IPR036291">
    <property type="entry name" value="NAD(P)-bd_dom_sf"/>
</dbReference>
<feature type="region of interest" description="Disordered" evidence="3">
    <location>
        <begin position="295"/>
        <end position="314"/>
    </location>
</feature>
<name>A0ABU2T716_9ACTN</name>
<dbReference type="EMBL" id="JAVRFE010000015">
    <property type="protein sequence ID" value="MDT0456820.1"/>
    <property type="molecule type" value="Genomic_DNA"/>
</dbReference>
<dbReference type="Gene3D" id="3.90.25.10">
    <property type="entry name" value="UDP-galactose 4-epimerase, domain 1"/>
    <property type="match status" value="1"/>
</dbReference>
<evidence type="ECO:0000259" key="4">
    <source>
        <dbReference type="Pfam" id="PF04321"/>
    </source>
</evidence>
<keyword evidence="2 5" id="KW-0560">Oxidoreductase</keyword>
<comment type="similarity">
    <text evidence="1 2">Belongs to the dTDP-4-dehydrorhamnose reductase family.</text>
</comment>
<dbReference type="CDD" id="cd05254">
    <property type="entry name" value="dTDP_HR_like_SDR_e"/>
    <property type="match status" value="1"/>
</dbReference>
<evidence type="ECO:0000256" key="3">
    <source>
        <dbReference type="SAM" id="MobiDB-lite"/>
    </source>
</evidence>
<evidence type="ECO:0000313" key="5">
    <source>
        <dbReference type="EMBL" id="MDT0456820.1"/>
    </source>
</evidence>
<protein>
    <recommendedName>
        <fullName evidence="2">dTDP-4-dehydrorhamnose reductase</fullName>
        <ecNumber evidence="2">1.1.1.133</ecNumber>
    </recommendedName>
</protein>
<sequence length="329" mass="34864">MTAHEARPWLVTGARGMLARDLLGHLAGAGIPAVAAGRGDLDITDRQAVQAAFAVRPPAVVVNCAAWTAVDAAEDQEAQALAVNGTGARLLAEACRASGSVLLQISTDYVFDGRAREPYPEYAPAGPRSAYGRTKLAGERAVLHTLPDTGYVVRTSWLYGVGGNSFVRTVIGLERERETLEVVDDQWGQPTWAADLAAQLVRLGQGALAGTAPAGVYHGSNGGATTWFAFCREIFRLLGADPARVRPVTSDRYARPAPRPVYSVLGHGRWHAAGMTPLRHWHAALAEALPAMRHRAAAEPAGPAGEPAAPAETSETMREEAEITCDHCP</sequence>
<dbReference type="PANTHER" id="PTHR10491">
    <property type="entry name" value="DTDP-4-DEHYDRORHAMNOSE REDUCTASE"/>
    <property type="match status" value="1"/>
</dbReference>
<proteinExistence type="inferred from homology"/>
<reference evidence="5" key="1">
    <citation type="submission" date="2024-05" db="EMBL/GenBank/DDBJ databases">
        <title>30 novel species of actinomycetes from the DSMZ collection.</title>
        <authorList>
            <person name="Nouioui I."/>
        </authorList>
    </citation>
    <scope>NUCLEOTIDE SEQUENCE</scope>
    <source>
        <strain evidence="5">DSM 41527</strain>
    </source>
</reference>
<evidence type="ECO:0000256" key="2">
    <source>
        <dbReference type="RuleBase" id="RU364082"/>
    </source>
</evidence>
<feature type="compositionally biased region" description="Low complexity" evidence="3">
    <location>
        <begin position="298"/>
        <end position="312"/>
    </location>
</feature>
<dbReference type="RefSeq" id="WP_311623999.1">
    <property type="nucleotide sequence ID" value="NZ_JAVRFE010000015.1"/>
</dbReference>
<dbReference type="Pfam" id="PF04321">
    <property type="entry name" value="RmlD_sub_bind"/>
    <property type="match status" value="1"/>
</dbReference>
<comment type="caution">
    <text evidence="5">The sequence shown here is derived from an EMBL/GenBank/DDBJ whole genome shotgun (WGS) entry which is preliminary data.</text>
</comment>
<dbReference type="InterPro" id="IPR005913">
    <property type="entry name" value="dTDP_dehydrorham_reduct"/>
</dbReference>
<gene>
    <name evidence="5" type="primary">rfbD</name>
    <name evidence="5" type="ORF">RM550_13920</name>
</gene>
<organism evidence="5 6">
    <name type="scientific">Streptomyces mooreae</name>
    <dbReference type="NCBI Taxonomy" id="3075523"/>
    <lineage>
        <taxon>Bacteria</taxon>
        <taxon>Bacillati</taxon>
        <taxon>Actinomycetota</taxon>
        <taxon>Actinomycetes</taxon>
        <taxon>Kitasatosporales</taxon>
        <taxon>Streptomycetaceae</taxon>
        <taxon>Streptomyces</taxon>
    </lineage>
</organism>
<dbReference type="InterPro" id="IPR029903">
    <property type="entry name" value="RmlD-like-bd"/>
</dbReference>
<dbReference type="Gene3D" id="3.40.50.720">
    <property type="entry name" value="NAD(P)-binding Rossmann-like Domain"/>
    <property type="match status" value="1"/>
</dbReference>
<dbReference type="NCBIfam" id="TIGR01214">
    <property type="entry name" value="rmlD"/>
    <property type="match status" value="1"/>
</dbReference>
<keyword evidence="6" id="KW-1185">Reference proteome</keyword>
<keyword evidence="2" id="KW-0521">NADP</keyword>
<comment type="pathway">
    <text evidence="2">Carbohydrate biosynthesis; dTDP-L-rhamnose biosynthesis.</text>
</comment>
<feature type="domain" description="RmlD-like substrate binding" evidence="4">
    <location>
        <begin position="10"/>
        <end position="292"/>
    </location>
</feature>
<evidence type="ECO:0000256" key="1">
    <source>
        <dbReference type="ARBA" id="ARBA00010944"/>
    </source>
</evidence>